<dbReference type="RefSeq" id="WP_158206167.1">
    <property type="nucleotide sequence ID" value="NZ_WSZK01000036.1"/>
</dbReference>
<gene>
    <name evidence="2" type="ORF">GQS65_18820</name>
</gene>
<comment type="caution">
    <text evidence="2">The sequence shown here is derived from an EMBL/GenBank/DDBJ whole genome shotgun (WGS) entry which is preliminary data.</text>
</comment>
<evidence type="ECO:0000256" key="1">
    <source>
        <dbReference type="SAM" id="MobiDB-lite"/>
    </source>
</evidence>
<dbReference type="AlphaFoldDB" id="A0A6B0GV99"/>
<protein>
    <submittedName>
        <fullName evidence="2">Uncharacterized protein</fullName>
    </submittedName>
</protein>
<evidence type="ECO:0000313" key="2">
    <source>
        <dbReference type="EMBL" id="MWG36513.1"/>
    </source>
</evidence>
<dbReference type="EMBL" id="WSZK01000036">
    <property type="protein sequence ID" value="MWG36513.1"/>
    <property type="molecule type" value="Genomic_DNA"/>
</dbReference>
<organism evidence="2 3">
    <name type="scientific">Halomarina oriensis</name>
    <dbReference type="NCBI Taxonomy" id="671145"/>
    <lineage>
        <taxon>Archaea</taxon>
        <taxon>Methanobacteriati</taxon>
        <taxon>Methanobacteriota</taxon>
        <taxon>Stenosarchaea group</taxon>
        <taxon>Halobacteria</taxon>
        <taxon>Halobacteriales</taxon>
        <taxon>Natronomonadaceae</taxon>
        <taxon>Halomarina</taxon>
    </lineage>
</organism>
<feature type="region of interest" description="Disordered" evidence="1">
    <location>
        <begin position="70"/>
        <end position="90"/>
    </location>
</feature>
<accession>A0A6B0GV99</accession>
<name>A0A6B0GV99_9EURY</name>
<reference evidence="2 3" key="1">
    <citation type="submission" date="2019-12" db="EMBL/GenBank/DDBJ databases">
        <title>Halocatena pleomorpha gen. nov. sp. nov., an extremely halophilic archaeon of family Halobacteriaceae isolated from saltpan soil.</title>
        <authorList>
            <person name="Pal Y."/>
            <person name="Verma A."/>
            <person name="Krishnamurthi S."/>
            <person name="Kumar P."/>
        </authorList>
    </citation>
    <scope>NUCLEOTIDE SEQUENCE [LARGE SCALE GENOMIC DNA]</scope>
    <source>
        <strain evidence="2 3">JCM 16495</strain>
    </source>
</reference>
<sequence>MTRTRYRLVCRQGCEITADTTDDGLFPRHVAERRAGFHEGSRGHDVAVEIADETNEYRCPVCHTKCTGEDERDAHAKTEPGVSPSSFVRV</sequence>
<dbReference type="Proteomes" id="UP000451471">
    <property type="component" value="Unassembled WGS sequence"/>
</dbReference>
<proteinExistence type="predicted"/>
<keyword evidence="3" id="KW-1185">Reference proteome</keyword>
<evidence type="ECO:0000313" key="3">
    <source>
        <dbReference type="Proteomes" id="UP000451471"/>
    </source>
</evidence>